<keyword evidence="1" id="KW-0732">Signal</keyword>
<evidence type="ECO:0000313" key="3">
    <source>
        <dbReference type="Proteomes" id="UP000198251"/>
    </source>
</evidence>
<feature type="signal peptide" evidence="1">
    <location>
        <begin position="1"/>
        <end position="27"/>
    </location>
</feature>
<dbReference type="GO" id="GO:0006644">
    <property type="term" value="P:phospholipid metabolic process"/>
    <property type="evidence" value="ECO:0007669"/>
    <property type="project" value="InterPro"/>
</dbReference>
<evidence type="ECO:0000313" key="2">
    <source>
        <dbReference type="EMBL" id="SCG19460.1"/>
    </source>
</evidence>
<accession>A0A1C5GI32</accession>
<evidence type="ECO:0008006" key="4">
    <source>
        <dbReference type="Google" id="ProtNLM"/>
    </source>
</evidence>
<reference evidence="2 3" key="1">
    <citation type="submission" date="2016-06" db="EMBL/GenBank/DDBJ databases">
        <authorList>
            <person name="Kjaerup R.B."/>
            <person name="Dalgaard T.S."/>
            <person name="Juul-Madsen H.R."/>
        </authorList>
    </citation>
    <scope>NUCLEOTIDE SEQUENCE [LARGE SCALE GENOMIC DNA]</scope>
    <source>
        <strain evidence="2 3">DSM 43913</strain>
    </source>
</reference>
<keyword evidence="3" id="KW-1185">Reference proteome</keyword>
<organism evidence="2 3">
    <name type="scientific">Micromonospora echinofusca</name>
    <dbReference type="NCBI Taxonomy" id="47858"/>
    <lineage>
        <taxon>Bacteria</taxon>
        <taxon>Bacillati</taxon>
        <taxon>Actinomycetota</taxon>
        <taxon>Actinomycetes</taxon>
        <taxon>Micromonosporales</taxon>
        <taxon>Micromonosporaceae</taxon>
        <taxon>Micromonospora</taxon>
    </lineage>
</organism>
<dbReference type="SUPFAM" id="SSF48619">
    <property type="entry name" value="Phospholipase A2, PLA2"/>
    <property type="match status" value="1"/>
</dbReference>
<dbReference type="Proteomes" id="UP000198251">
    <property type="component" value="Chromosome I"/>
</dbReference>
<name>A0A1C5GI32_MICEH</name>
<dbReference type="GO" id="GO:0050482">
    <property type="term" value="P:arachidonate secretion"/>
    <property type="evidence" value="ECO:0007669"/>
    <property type="project" value="InterPro"/>
</dbReference>
<dbReference type="AlphaFoldDB" id="A0A1C5GI32"/>
<dbReference type="Gene3D" id="1.20.90.10">
    <property type="entry name" value="Phospholipase A2 domain"/>
    <property type="match status" value="1"/>
</dbReference>
<dbReference type="GO" id="GO:0004623">
    <property type="term" value="F:phospholipase A2 activity"/>
    <property type="evidence" value="ECO:0007669"/>
    <property type="project" value="InterPro"/>
</dbReference>
<evidence type="ECO:0000256" key="1">
    <source>
        <dbReference type="SAM" id="SignalP"/>
    </source>
</evidence>
<sequence length="149" mass="16662">MKTTRTRRAIRRTVAILMAALFGLPLAAYDPAPDPAQAALYCSVPAFLGGYYGPDSDTWRVSSAISSTLVPVGDLCRQHDRCYSGAWGQFRSQCDDYFHTVLRQRCYNYFDVSGPYTKQSHCLGIAWEWWAGVRYGGSDNWGGPPSYNN</sequence>
<protein>
    <recommendedName>
        <fullName evidence="4">Phospholipase A2</fullName>
    </recommendedName>
</protein>
<feature type="chain" id="PRO_5039662011" description="Phospholipase A2" evidence="1">
    <location>
        <begin position="28"/>
        <end position="149"/>
    </location>
</feature>
<proteinExistence type="predicted"/>
<dbReference type="InterPro" id="IPR036444">
    <property type="entry name" value="PLipase_A2_dom_sf"/>
</dbReference>
<gene>
    <name evidence="2" type="ORF">GA0070610_5835</name>
</gene>
<dbReference type="EMBL" id="LT607733">
    <property type="protein sequence ID" value="SCG19460.1"/>
    <property type="molecule type" value="Genomic_DNA"/>
</dbReference>